<organism evidence="1 2">
    <name type="scientific">Cymbomonas tetramitiformis</name>
    <dbReference type="NCBI Taxonomy" id="36881"/>
    <lineage>
        <taxon>Eukaryota</taxon>
        <taxon>Viridiplantae</taxon>
        <taxon>Chlorophyta</taxon>
        <taxon>Pyramimonadophyceae</taxon>
        <taxon>Pyramimonadales</taxon>
        <taxon>Pyramimonadaceae</taxon>
        <taxon>Cymbomonas</taxon>
    </lineage>
</organism>
<accession>A0AAE0KYK4</accession>
<comment type="caution">
    <text evidence="1">The sequence shown here is derived from an EMBL/GenBank/DDBJ whole genome shotgun (WGS) entry which is preliminary data.</text>
</comment>
<name>A0AAE0KYK4_9CHLO</name>
<evidence type="ECO:0000313" key="1">
    <source>
        <dbReference type="EMBL" id="KAK3265531.1"/>
    </source>
</evidence>
<sequence>MYSILTGNPATQEGVKGGGTFLAGKTNLADDEAVQRLAEAFKSGEMTNEINMHDLSSEPVVIRGQTRIFRKTGRRMMGIMDKELVAVKKTVKEAVRKAGGNPSLIMKSLVCRSNGRG</sequence>
<proteinExistence type="predicted"/>
<reference evidence="1 2" key="1">
    <citation type="journal article" date="2015" name="Genome Biol. Evol.">
        <title>Comparative Genomics of a Bacterivorous Green Alga Reveals Evolutionary Causalities and Consequences of Phago-Mixotrophic Mode of Nutrition.</title>
        <authorList>
            <person name="Burns J.A."/>
            <person name="Paasch A."/>
            <person name="Narechania A."/>
            <person name="Kim E."/>
        </authorList>
    </citation>
    <scope>NUCLEOTIDE SEQUENCE [LARGE SCALE GENOMIC DNA]</scope>
    <source>
        <strain evidence="1 2">PLY_AMNH</strain>
    </source>
</reference>
<dbReference type="AlphaFoldDB" id="A0AAE0KYK4"/>
<dbReference type="Proteomes" id="UP001190700">
    <property type="component" value="Unassembled WGS sequence"/>
</dbReference>
<dbReference type="EMBL" id="LGRX02013855">
    <property type="protein sequence ID" value="KAK3265531.1"/>
    <property type="molecule type" value="Genomic_DNA"/>
</dbReference>
<keyword evidence="2" id="KW-1185">Reference proteome</keyword>
<protein>
    <submittedName>
        <fullName evidence="1">Uncharacterized protein</fullName>
    </submittedName>
</protein>
<evidence type="ECO:0000313" key="2">
    <source>
        <dbReference type="Proteomes" id="UP001190700"/>
    </source>
</evidence>
<gene>
    <name evidence="1" type="ORF">CYMTET_25793</name>
</gene>